<dbReference type="Pfam" id="PF00665">
    <property type="entry name" value="rve"/>
    <property type="match status" value="1"/>
</dbReference>
<dbReference type="PROSITE" id="PS50994">
    <property type="entry name" value="INTEGRASE"/>
    <property type="match status" value="1"/>
</dbReference>
<name>W9E520_9ACTN</name>
<organism evidence="4 5">
    <name type="scientific">Actinospica robiniae DSM 44927</name>
    <dbReference type="NCBI Taxonomy" id="479430"/>
    <lineage>
        <taxon>Bacteria</taxon>
        <taxon>Bacillati</taxon>
        <taxon>Actinomycetota</taxon>
        <taxon>Actinomycetes</taxon>
        <taxon>Catenulisporales</taxon>
        <taxon>Actinospicaceae</taxon>
        <taxon>Actinospica</taxon>
    </lineage>
</organism>
<dbReference type="AlphaFoldDB" id="W9E520"/>
<dbReference type="InterPro" id="IPR048020">
    <property type="entry name" value="Transpos_IS3"/>
</dbReference>
<comment type="function">
    <text evidence="1">Involved in the transposition of the insertion sequence.</text>
</comment>
<dbReference type="GO" id="GO:0003676">
    <property type="term" value="F:nucleic acid binding"/>
    <property type="evidence" value="ECO:0007669"/>
    <property type="project" value="InterPro"/>
</dbReference>
<protein>
    <submittedName>
        <fullName evidence="4">Transposase</fullName>
    </submittedName>
</protein>
<evidence type="ECO:0000259" key="3">
    <source>
        <dbReference type="PROSITE" id="PS50994"/>
    </source>
</evidence>
<feature type="domain" description="Integrase catalytic" evidence="3">
    <location>
        <begin position="122"/>
        <end position="287"/>
    </location>
</feature>
<dbReference type="NCBIfam" id="NF033516">
    <property type="entry name" value="transpos_IS3"/>
    <property type="match status" value="1"/>
</dbReference>
<feature type="region of interest" description="Disordered" evidence="2">
    <location>
        <begin position="303"/>
        <end position="357"/>
    </location>
</feature>
<dbReference type="Gene3D" id="3.30.420.10">
    <property type="entry name" value="Ribonuclease H-like superfamily/Ribonuclease H"/>
    <property type="match status" value="1"/>
</dbReference>
<dbReference type="PANTHER" id="PTHR46889:SF4">
    <property type="entry name" value="TRANSPOSASE INSO FOR INSERTION SEQUENCE ELEMENT IS911B-RELATED"/>
    <property type="match status" value="1"/>
</dbReference>
<dbReference type="GO" id="GO:0015074">
    <property type="term" value="P:DNA integration"/>
    <property type="evidence" value="ECO:0007669"/>
    <property type="project" value="InterPro"/>
</dbReference>
<dbReference type="Pfam" id="PF13333">
    <property type="entry name" value="rve_2"/>
    <property type="match status" value="1"/>
</dbReference>
<dbReference type="Proteomes" id="UP000019485">
    <property type="component" value="Unassembled WGS sequence"/>
</dbReference>
<dbReference type="PATRIC" id="fig|479430.3.peg.165"/>
<evidence type="ECO:0000313" key="4">
    <source>
        <dbReference type="EMBL" id="ETA71131.1"/>
    </source>
</evidence>
<dbReference type="InterPro" id="IPR012337">
    <property type="entry name" value="RNaseH-like_sf"/>
</dbReference>
<dbReference type="InterPro" id="IPR036397">
    <property type="entry name" value="RNaseH_sf"/>
</dbReference>
<evidence type="ECO:0000256" key="2">
    <source>
        <dbReference type="SAM" id="MobiDB-lite"/>
    </source>
</evidence>
<dbReference type="EMBL" id="AZAN01000001">
    <property type="protein sequence ID" value="ETA71131.1"/>
    <property type="molecule type" value="Genomic_DNA"/>
</dbReference>
<dbReference type="InterPro" id="IPR001584">
    <property type="entry name" value="Integrase_cat-core"/>
</dbReference>
<dbReference type="PANTHER" id="PTHR46889">
    <property type="entry name" value="TRANSPOSASE INSF FOR INSERTION SEQUENCE IS3B-RELATED"/>
    <property type="match status" value="1"/>
</dbReference>
<dbReference type="InterPro" id="IPR050900">
    <property type="entry name" value="Transposase_IS3/IS150/IS904"/>
</dbReference>
<gene>
    <name evidence="4" type="ORF">ActroDRAFT_0157</name>
</gene>
<accession>W9E520</accession>
<feature type="compositionally biased region" description="Polar residues" evidence="2">
    <location>
        <begin position="346"/>
        <end position="357"/>
    </location>
</feature>
<dbReference type="HOGENOM" id="CLU_027402_4_0_11"/>
<comment type="caution">
    <text evidence="4">The sequence shown here is derived from an EMBL/GenBank/DDBJ whole genome shotgun (WGS) entry which is preliminary data.</text>
</comment>
<reference evidence="4 5" key="1">
    <citation type="submission" date="2013-08" db="EMBL/GenBank/DDBJ databases">
        <authorList>
            <consortium name="DOE Joint Genome Institute"/>
            <person name="Eisen J."/>
            <person name="Huntemann M."/>
            <person name="Han J."/>
            <person name="Chen A."/>
            <person name="Kyrpides N."/>
            <person name="Mavromatis K."/>
            <person name="Markowitz V."/>
            <person name="Palaniappan K."/>
            <person name="Ivanova N."/>
            <person name="Schaumberg A."/>
            <person name="Pati A."/>
            <person name="Liolios K."/>
            <person name="Nordberg H.P."/>
            <person name="Cantor M.N."/>
            <person name="Hua S.X."/>
            <person name="Woyke T."/>
        </authorList>
    </citation>
    <scope>NUCLEOTIDE SEQUENCE [LARGE SCALE GENOMIC DNA]</scope>
    <source>
        <strain evidence="4 5">DSM 44927</strain>
    </source>
</reference>
<dbReference type="SUPFAM" id="SSF53098">
    <property type="entry name" value="Ribonuclease H-like"/>
    <property type="match status" value="1"/>
</dbReference>
<evidence type="ECO:0000256" key="1">
    <source>
        <dbReference type="ARBA" id="ARBA00002286"/>
    </source>
</evidence>
<evidence type="ECO:0000313" key="5">
    <source>
        <dbReference type="Proteomes" id="UP000019485"/>
    </source>
</evidence>
<keyword evidence="5" id="KW-1185">Reference proteome</keyword>
<proteinExistence type="predicted"/>
<dbReference type="Pfam" id="PF13276">
    <property type="entry name" value="HTH_21"/>
    <property type="match status" value="1"/>
</dbReference>
<sequence>MRFLEENQAAFGVEPVLRELAIAPSTFGDWRRRAVAPCARQVRDAELLARIREVHADSGGVYGSPRVHAVLRREGEAVSRKRVERLMRENGIVGVSPARKVRTTIPDPDDPRPADAVNRRFTAVGPNRLWVTDLTVIATGEGPLWLASIRDAFSRKVIAWESSDVADADLVCAVLEYALRSRRPPADGSLVHHADHGSQYTSIKLSTRLVRAGITASMGTVGDSYDNALAENMWSTLKTECVRRREFATRAEANQALFEYLDGFYNPRRIQRNLGYRSPDEYEAAHDAGELTAADLERLARDATRRRHRRTERAKSPALPAGPQARQLPGQRPTPTAKRVPPSGRTRPQQENTRSTG</sequence>
<dbReference type="InterPro" id="IPR025948">
    <property type="entry name" value="HTH-like_dom"/>
</dbReference>